<name>A0A1G4YV33_9ACTN</name>
<evidence type="ECO:0008006" key="3">
    <source>
        <dbReference type="Google" id="ProtNLM"/>
    </source>
</evidence>
<evidence type="ECO:0000313" key="2">
    <source>
        <dbReference type="Proteomes" id="UP000198981"/>
    </source>
</evidence>
<dbReference type="STRING" id="1960309.SAMN03159343_3622"/>
<sequence>MSSLQLAVPPRDVAAATLGLLLDAPAPEALATLEVPGEHGSLVLAVLGASHVVTATRGPHRLTEQVSCDAVAAGGVPLPTRTDRPGYRFTATVERLAATDLAATAAQLHEESAGRPDRICAGFPGHPAAVTALAGRSTATGWAWRTWHLYPGATAGELVTTDTDWSPA</sequence>
<protein>
    <recommendedName>
        <fullName evidence="3">DUF2617 domain-containing protein</fullName>
    </recommendedName>
</protein>
<keyword evidence="2" id="KW-1185">Reference proteome</keyword>
<accession>A0A1G4YV33</accession>
<evidence type="ECO:0000313" key="1">
    <source>
        <dbReference type="EMBL" id="SCX57270.1"/>
    </source>
</evidence>
<dbReference type="OrthoDB" id="4462506at2"/>
<dbReference type="RefSeq" id="WP_092806901.1">
    <property type="nucleotide sequence ID" value="NZ_FMUH01000006.1"/>
</dbReference>
<dbReference type="Pfam" id="PF10936">
    <property type="entry name" value="DUF2617"/>
    <property type="match status" value="1"/>
</dbReference>
<dbReference type="Proteomes" id="UP000198981">
    <property type="component" value="Unassembled WGS sequence"/>
</dbReference>
<proteinExistence type="predicted"/>
<dbReference type="AlphaFoldDB" id="A0A1G4YV33"/>
<dbReference type="EMBL" id="FMUH01000006">
    <property type="protein sequence ID" value="SCX57270.1"/>
    <property type="molecule type" value="Genomic_DNA"/>
</dbReference>
<dbReference type="InterPro" id="IPR024486">
    <property type="entry name" value="DUF2617"/>
</dbReference>
<organism evidence="1 2">
    <name type="scientific">Klenkia marina</name>
    <dbReference type="NCBI Taxonomy" id="1960309"/>
    <lineage>
        <taxon>Bacteria</taxon>
        <taxon>Bacillati</taxon>
        <taxon>Actinomycetota</taxon>
        <taxon>Actinomycetes</taxon>
        <taxon>Geodermatophilales</taxon>
        <taxon>Geodermatophilaceae</taxon>
        <taxon>Klenkia</taxon>
    </lineage>
</organism>
<gene>
    <name evidence="1" type="ORF">SAMN03159343_3622</name>
</gene>
<reference evidence="2" key="1">
    <citation type="submission" date="2016-10" db="EMBL/GenBank/DDBJ databases">
        <authorList>
            <person name="Varghese N."/>
            <person name="Submissions S."/>
        </authorList>
    </citation>
    <scope>NUCLEOTIDE SEQUENCE [LARGE SCALE GENOMIC DNA]</scope>
    <source>
        <strain evidence="2">DSM 45722</strain>
    </source>
</reference>